<dbReference type="NCBIfam" id="TIGR00199">
    <property type="entry name" value="PncC_domain"/>
    <property type="match status" value="1"/>
</dbReference>
<dbReference type="InterPro" id="IPR008135">
    <property type="entry name" value="Competence-induced_CinA"/>
</dbReference>
<dbReference type="InterPro" id="IPR036425">
    <property type="entry name" value="MoaB/Mog-like_dom_sf"/>
</dbReference>
<dbReference type="PIRSF" id="PIRSF006728">
    <property type="entry name" value="CinA"/>
    <property type="match status" value="1"/>
</dbReference>
<dbReference type="Pfam" id="PF02464">
    <property type="entry name" value="CinA"/>
    <property type="match status" value="1"/>
</dbReference>
<dbReference type="InterPro" id="IPR008136">
    <property type="entry name" value="CinA_C"/>
</dbReference>
<evidence type="ECO:0000313" key="3">
    <source>
        <dbReference type="EMBL" id="MFC0271373.1"/>
    </source>
</evidence>
<protein>
    <recommendedName>
        <fullName evidence="1">Putative competence-damage inducible protein</fullName>
    </recommendedName>
</protein>
<proteinExistence type="inferred from homology"/>
<dbReference type="EMBL" id="JBHLVO010000004">
    <property type="protein sequence ID" value="MFC0271373.1"/>
    <property type="molecule type" value="Genomic_DNA"/>
</dbReference>
<dbReference type="SMART" id="SM00852">
    <property type="entry name" value="MoCF_biosynth"/>
    <property type="match status" value="1"/>
</dbReference>
<dbReference type="Gene3D" id="3.40.980.10">
    <property type="entry name" value="MoaB/Mog-like domain"/>
    <property type="match status" value="1"/>
</dbReference>
<dbReference type="NCBIfam" id="NF001813">
    <property type="entry name" value="PRK00549.1"/>
    <property type="match status" value="1"/>
</dbReference>
<evidence type="ECO:0000256" key="1">
    <source>
        <dbReference type="HAMAP-Rule" id="MF_00226"/>
    </source>
</evidence>
<evidence type="ECO:0000259" key="2">
    <source>
        <dbReference type="SMART" id="SM00852"/>
    </source>
</evidence>
<dbReference type="Gene3D" id="3.90.950.20">
    <property type="entry name" value="CinA-like"/>
    <property type="match status" value="1"/>
</dbReference>
<comment type="similarity">
    <text evidence="1">Belongs to the CinA family.</text>
</comment>
<feature type="domain" description="MoaB/Mog" evidence="2">
    <location>
        <begin position="6"/>
        <end position="172"/>
    </location>
</feature>
<dbReference type="PANTHER" id="PTHR13939">
    <property type="entry name" value="NICOTINAMIDE-NUCLEOTIDE AMIDOHYDROLASE PNCC"/>
    <property type="match status" value="1"/>
</dbReference>
<dbReference type="InterPro" id="IPR001453">
    <property type="entry name" value="MoaB/Mog_dom"/>
</dbReference>
<dbReference type="SUPFAM" id="SSF53218">
    <property type="entry name" value="Molybdenum cofactor biosynthesis proteins"/>
    <property type="match status" value="1"/>
</dbReference>
<reference evidence="3 4" key="1">
    <citation type="submission" date="2024-09" db="EMBL/GenBank/DDBJ databases">
        <authorList>
            <person name="Sun Q."/>
            <person name="Mori K."/>
        </authorList>
    </citation>
    <scope>NUCLEOTIDE SEQUENCE [LARGE SCALE GENOMIC DNA]</scope>
    <source>
        <strain evidence="3 4">CCM 7228</strain>
    </source>
</reference>
<evidence type="ECO:0000313" key="4">
    <source>
        <dbReference type="Proteomes" id="UP001589854"/>
    </source>
</evidence>
<dbReference type="HAMAP" id="MF_00226_B">
    <property type="entry name" value="CinA_B"/>
    <property type="match status" value="1"/>
</dbReference>
<organism evidence="3 4">
    <name type="scientific">Metabacillus herbersteinensis</name>
    <dbReference type="NCBI Taxonomy" id="283816"/>
    <lineage>
        <taxon>Bacteria</taxon>
        <taxon>Bacillati</taxon>
        <taxon>Bacillota</taxon>
        <taxon>Bacilli</taxon>
        <taxon>Bacillales</taxon>
        <taxon>Bacillaceae</taxon>
        <taxon>Metabacillus</taxon>
    </lineage>
</organism>
<dbReference type="SUPFAM" id="SSF142433">
    <property type="entry name" value="CinA-like"/>
    <property type="match status" value="1"/>
</dbReference>
<dbReference type="Gene3D" id="3.30.70.2860">
    <property type="match status" value="1"/>
</dbReference>
<comment type="caution">
    <text evidence="3">The sequence shown here is derived from an EMBL/GenBank/DDBJ whole genome shotgun (WGS) entry which is preliminary data.</text>
</comment>
<keyword evidence="4" id="KW-1185">Reference proteome</keyword>
<sequence length="417" mass="46183">MKVKTEIIAVGSELLLGQIVNSNAQFLSKQLAELGMNVYYHTVVGDNPERLEQAIKTAQTRSNVLIFTGGLGPTKDDLTKETIAKALGRRLVTNEEALTFIEDYFKKTKRSMSENNKKQALVLENSCILRNDFGMAPGMALQYEDKFYMLLPGPPSEMKPMFTNHGREYFTTQLGFQEKIISRVLRFFGIGESQLETDLQDLIDGQSNPSIAPLASDGEVTIRLTAKHEQETVAIQLLNGLEKTIQTRVGQYFYGYDETTLVTELMKKMIDYKITLSAAESLTGGLFSEQLTSIKGTSLVLKGSLVCYTNEVKQNILKVSKETLKAHGAVSEQCAREMADNIRNLTGSDIGISFTGVAGPEPLENTPVGTVFIGISMSKKPTKVFPLNLAGDRNGIRKRTAKYGCYYIMKVIEGEYS</sequence>
<dbReference type="RefSeq" id="WP_378932283.1">
    <property type="nucleotide sequence ID" value="NZ_JBHLVO010000004.1"/>
</dbReference>
<dbReference type="Pfam" id="PF00994">
    <property type="entry name" value="MoCF_biosynth"/>
    <property type="match status" value="1"/>
</dbReference>
<accession>A0ABV6GCI5</accession>
<dbReference type="InterPro" id="IPR050101">
    <property type="entry name" value="CinA"/>
</dbReference>
<dbReference type="Pfam" id="PF18146">
    <property type="entry name" value="CinA_KH"/>
    <property type="match status" value="1"/>
</dbReference>
<gene>
    <name evidence="1" type="primary">cinA</name>
    <name evidence="3" type="ORF">ACFFIX_07890</name>
</gene>
<dbReference type="PANTHER" id="PTHR13939:SF0">
    <property type="entry name" value="NMN AMIDOHYDROLASE-LIKE PROTEIN YFAY"/>
    <property type="match status" value="1"/>
</dbReference>
<dbReference type="InterPro" id="IPR036653">
    <property type="entry name" value="CinA-like_C"/>
</dbReference>
<name>A0ABV6GCI5_9BACI</name>
<dbReference type="NCBIfam" id="TIGR00177">
    <property type="entry name" value="molyb_syn"/>
    <property type="match status" value="1"/>
</dbReference>
<dbReference type="InterPro" id="IPR041424">
    <property type="entry name" value="CinA_KH"/>
</dbReference>
<dbReference type="CDD" id="cd00885">
    <property type="entry name" value="cinA"/>
    <property type="match status" value="1"/>
</dbReference>
<dbReference type="Proteomes" id="UP001589854">
    <property type="component" value="Unassembled WGS sequence"/>
</dbReference>
<dbReference type="NCBIfam" id="TIGR00200">
    <property type="entry name" value="cinA_nterm"/>
    <property type="match status" value="1"/>
</dbReference>